<dbReference type="RefSeq" id="WP_156230151.1">
    <property type="nucleotide sequence ID" value="NZ_CP046455.1"/>
</dbReference>
<dbReference type="Gene3D" id="3.40.630.30">
    <property type="match status" value="1"/>
</dbReference>
<dbReference type="InterPro" id="IPR016181">
    <property type="entry name" value="Acyl_CoA_acyltransferase"/>
</dbReference>
<dbReference type="EMBL" id="CP046455">
    <property type="protein sequence ID" value="QGU06560.1"/>
    <property type="molecule type" value="Genomic_DNA"/>
</dbReference>
<dbReference type="GO" id="GO:0016747">
    <property type="term" value="F:acyltransferase activity, transferring groups other than amino-acyl groups"/>
    <property type="evidence" value="ECO:0007669"/>
    <property type="project" value="InterPro"/>
</dbReference>
<dbReference type="PANTHER" id="PTHR43072">
    <property type="entry name" value="N-ACETYLTRANSFERASE"/>
    <property type="match status" value="1"/>
</dbReference>
<gene>
    <name evidence="2" type="ORF">COCCU_03030</name>
</gene>
<dbReference type="PROSITE" id="PS51186">
    <property type="entry name" value="GNAT"/>
    <property type="match status" value="1"/>
</dbReference>
<sequence length="167" mass="18673">MESSEFLIRPATESDRTFLARMFYLTDVLGDETRRVSETFLKDRRNYVDFWTPDQGGLVAFSPAGVPAGAVWLRAGDNNRPRYGFIDTDIPELAIAVEKRYSGRGLATRLIREILDASHQAGAPAVSLAVDEGNERARDLYLMLGFQVYEDRAALGTAAMIYRFPTS</sequence>
<organism evidence="2 3">
    <name type="scientific">Corynebacterium occultum</name>
    <dbReference type="NCBI Taxonomy" id="2675219"/>
    <lineage>
        <taxon>Bacteria</taxon>
        <taxon>Bacillati</taxon>
        <taxon>Actinomycetota</taxon>
        <taxon>Actinomycetes</taxon>
        <taxon>Mycobacteriales</taxon>
        <taxon>Corynebacteriaceae</taxon>
        <taxon>Corynebacterium</taxon>
    </lineage>
</organism>
<evidence type="ECO:0000313" key="2">
    <source>
        <dbReference type="EMBL" id="QGU06560.1"/>
    </source>
</evidence>
<dbReference type="CDD" id="cd04301">
    <property type="entry name" value="NAT_SF"/>
    <property type="match status" value="1"/>
</dbReference>
<evidence type="ECO:0000259" key="1">
    <source>
        <dbReference type="PROSITE" id="PS51186"/>
    </source>
</evidence>
<keyword evidence="3" id="KW-1185">Reference proteome</keyword>
<reference evidence="2 3" key="1">
    <citation type="submission" date="2019-11" db="EMBL/GenBank/DDBJ databases">
        <title>Complete genome sequence of Corynebacterium kalinowskii 1959, a novel Corynebacterium species isolated from soil of a small paddock in Vilsendorf, Germany.</title>
        <authorList>
            <person name="Schaffert L."/>
            <person name="Ruwe M."/>
            <person name="Milse J."/>
            <person name="Hanuschka K."/>
            <person name="Ortseifen V."/>
            <person name="Droste J."/>
            <person name="Brandt D."/>
            <person name="Schlueter L."/>
            <person name="Kutter Y."/>
            <person name="Vinke S."/>
            <person name="Viehoefer P."/>
            <person name="Jacob L."/>
            <person name="Luebke N.-C."/>
            <person name="Schulte-Berndt E."/>
            <person name="Hain C."/>
            <person name="Linder M."/>
            <person name="Schmidt P."/>
            <person name="Wollenschlaeger L."/>
            <person name="Luttermann T."/>
            <person name="Thieme E."/>
            <person name="Hassa J."/>
            <person name="Haak M."/>
            <person name="Wittchen M."/>
            <person name="Mentz A."/>
            <person name="Persicke M."/>
            <person name="Busche T."/>
            <person name="Ruckert C."/>
        </authorList>
    </citation>
    <scope>NUCLEOTIDE SEQUENCE [LARGE SCALE GENOMIC DNA]</scope>
    <source>
        <strain evidence="2 3">2039</strain>
    </source>
</reference>
<dbReference type="Pfam" id="PF00583">
    <property type="entry name" value="Acetyltransf_1"/>
    <property type="match status" value="1"/>
</dbReference>
<dbReference type="Proteomes" id="UP000424462">
    <property type="component" value="Chromosome"/>
</dbReference>
<accession>A0A6B8W980</accession>
<proteinExistence type="predicted"/>
<dbReference type="AlphaFoldDB" id="A0A6B8W980"/>
<dbReference type="InterPro" id="IPR000182">
    <property type="entry name" value="GNAT_dom"/>
</dbReference>
<dbReference type="KEGG" id="cok:COCCU_03030"/>
<evidence type="ECO:0000313" key="3">
    <source>
        <dbReference type="Proteomes" id="UP000424462"/>
    </source>
</evidence>
<feature type="domain" description="N-acetyltransferase" evidence="1">
    <location>
        <begin position="6"/>
        <end position="165"/>
    </location>
</feature>
<keyword evidence="2" id="KW-0808">Transferase</keyword>
<name>A0A6B8W980_9CORY</name>
<dbReference type="SUPFAM" id="SSF55729">
    <property type="entry name" value="Acyl-CoA N-acyltransferases (Nat)"/>
    <property type="match status" value="1"/>
</dbReference>
<protein>
    <submittedName>
        <fullName evidence="2">Putative acetyltransferase</fullName>
    </submittedName>
</protein>